<dbReference type="InterPro" id="IPR017441">
    <property type="entry name" value="Protein_kinase_ATP_BS"/>
</dbReference>
<evidence type="ECO:0000256" key="7">
    <source>
        <dbReference type="PROSITE-ProRule" id="PRU10141"/>
    </source>
</evidence>
<dbReference type="PANTHER" id="PTHR43289:SF6">
    <property type="entry name" value="SERINE_THREONINE-PROTEIN KINASE NEKL-3"/>
    <property type="match status" value="1"/>
</dbReference>
<dbReference type="PROSITE" id="PS50011">
    <property type="entry name" value="PROTEIN_KINASE_DOM"/>
    <property type="match status" value="1"/>
</dbReference>
<dbReference type="InterPro" id="IPR011009">
    <property type="entry name" value="Kinase-like_dom_sf"/>
</dbReference>
<accession>A0A8J6XVZ5</accession>
<evidence type="ECO:0000256" key="3">
    <source>
        <dbReference type="ARBA" id="ARBA00022679"/>
    </source>
</evidence>
<feature type="compositionally biased region" description="Basic and acidic residues" evidence="9">
    <location>
        <begin position="10"/>
        <end position="45"/>
    </location>
</feature>
<evidence type="ECO:0000256" key="10">
    <source>
        <dbReference type="SAM" id="Phobius"/>
    </source>
</evidence>
<evidence type="ECO:0000313" key="12">
    <source>
        <dbReference type="EMBL" id="MBD3869742.1"/>
    </source>
</evidence>
<evidence type="ECO:0000256" key="6">
    <source>
        <dbReference type="ARBA" id="ARBA00022840"/>
    </source>
</evidence>
<dbReference type="FunFam" id="1.10.510.10:FF:000021">
    <property type="entry name" value="Serine/threonine protein kinase"/>
    <property type="match status" value="1"/>
</dbReference>
<feature type="region of interest" description="Disordered" evidence="9">
    <location>
        <begin position="1"/>
        <end position="50"/>
    </location>
</feature>
<gene>
    <name evidence="12" type="ORF">IFJ97_00085</name>
</gene>
<dbReference type="EMBL" id="JACXWA010000003">
    <property type="protein sequence ID" value="MBD3869742.1"/>
    <property type="molecule type" value="Genomic_DNA"/>
</dbReference>
<evidence type="ECO:0000256" key="2">
    <source>
        <dbReference type="ARBA" id="ARBA00022527"/>
    </source>
</evidence>
<dbReference type="SUPFAM" id="SSF56112">
    <property type="entry name" value="Protein kinase-like (PK-like)"/>
    <property type="match status" value="1"/>
</dbReference>
<keyword evidence="5 12" id="KW-0418">Kinase</keyword>
<dbReference type="Gene3D" id="3.30.200.20">
    <property type="entry name" value="Phosphorylase Kinase, domain 1"/>
    <property type="match status" value="1"/>
</dbReference>
<dbReference type="GO" id="GO:0005524">
    <property type="term" value="F:ATP binding"/>
    <property type="evidence" value="ECO:0007669"/>
    <property type="project" value="UniProtKB-UniRule"/>
</dbReference>
<organism evidence="12 13">
    <name type="scientific">Candidatus Sulfomarinibacter kjeldsenii</name>
    <dbReference type="NCBI Taxonomy" id="2885994"/>
    <lineage>
        <taxon>Bacteria</taxon>
        <taxon>Pseudomonadati</taxon>
        <taxon>Acidobacteriota</taxon>
        <taxon>Thermoanaerobaculia</taxon>
        <taxon>Thermoanaerobaculales</taxon>
        <taxon>Candidatus Sulfomarinibacteraceae</taxon>
        <taxon>Candidatus Sulfomarinibacter</taxon>
    </lineage>
</organism>
<dbReference type="EC" id="2.7.11.1" evidence="1"/>
<keyword evidence="2 12" id="KW-0723">Serine/threonine-protein kinase</keyword>
<feature type="domain" description="Protein kinase" evidence="11">
    <location>
        <begin position="52"/>
        <end position="332"/>
    </location>
</feature>
<sequence length="544" mass="60661">MTRDDEDEKGAEAKGEATGETRFLDGDPSGDRRSSDYVEPHERTDSSAGDRYLIGETLGEGGMAVVQKATDVQLQRPVAVKRLRPEYAAQGDIRQRFFAEAEILANLDHPGTTPVFEAGLLPDGDCFYAMKKVRGKTLGTLMSERIPDDLLDRSNRAQFVGIFSRACQAVAAAHDQGVIHRDLKPENIMVDDFGVVYVMDWGLAKQLVEDDDGNQSDSQRTRLGAVMGTPAYMSPEQASGHAAESDRQADVFSLGVMLYEILTGVNPFRGETAVESMKGVMYHEPETARKRNPRVDRTISAITMKALAKDPFKRYRSARELAEDIRRYREFLPVSAIEPTKIEKLANWSRRRPRLAATLATLAVVLVVSVLATAFQASVENARVATGYGFIDEIEANLTKIETETAGLLEQRENLEPGPEKRMIENQLADLQAQFEMAEQDRMAISLAITGFTILSPEQRAREIVRQSVFDDIEEHIATGDFYRARAGVQFALRYSKDGNIFNFSEEDHDFLQQQLPMIEREIEINERAAREAVTGAGNGENRE</sequence>
<keyword evidence="10" id="KW-0472">Membrane</keyword>
<protein>
    <recommendedName>
        <fullName evidence="1">non-specific serine/threonine protein kinase</fullName>
        <ecNumber evidence="1">2.7.11.1</ecNumber>
    </recommendedName>
</protein>
<reference evidence="12 13" key="1">
    <citation type="submission" date="2020-08" db="EMBL/GenBank/DDBJ databases">
        <title>Acidobacteriota in marine sediments use diverse sulfur dissimilation pathways.</title>
        <authorList>
            <person name="Wasmund K."/>
        </authorList>
    </citation>
    <scope>NUCLEOTIDE SEQUENCE [LARGE SCALE GENOMIC DNA]</scope>
    <source>
        <strain evidence="12">MAG AM3-A</strain>
    </source>
</reference>
<evidence type="ECO:0000256" key="8">
    <source>
        <dbReference type="SAM" id="Coils"/>
    </source>
</evidence>
<keyword evidence="6 7" id="KW-0067">ATP-binding</keyword>
<dbReference type="AlphaFoldDB" id="A0A8J6XVZ5"/>
<dbReference type="InterPro" id="IPR000719">
    <property type="entry name" value="Prot_kinase_dom"/>
</dbReference>
<keyword evidence="10" id="KW-0812">Transmembrane</keyword>
<dbReference type="Gene3D" id="1.10.510.10">
    <property type="entry name" value="Transferase(Phosphotransferase) domain 1"/>
    <property type="match status" value="1"/>
</dbReference>
<keyword evidence="3" id="KW-0808">Transferase</keyword>
<dbReference type="InterPro" id="IPR008271">
    <property type="entry name" value="Ser/Thr_kinase_AS"/>
</dbReference>
<keyword evidence="4 7" id="KW-0547">Nucleotide-binding</keyword>
<dbReference type="Pfam" id="PF00069">
    <property type="entry name" value="Pkinase"/>
    <property type="match status" value="1"/>
</dbReference>
<evidence type="ECO:0000313" key="13">
    <source>
        <dbReference type="Proteomes" id="UP000598633"/>
    </source>
</evidence>
<proteinExistence type="predicted"/>
<comment type="caution">
    <text evidence="12">The sequence shown here is derived from an EMBL/GenBank/DDBJ whole genome shotgun (WGS) entry which is preliminary data.</text>
</comment>
<feature type="binding site" evidence="7">
    <location>
        <position position="81"/>
    </location>
    <ligand>
        <name>ATP</name>
        <dbReference type="ChEBI" id="CHEBI:30616"/>
    </ligand>
</feature>
<dbReference type="PROSITE" id="PS00107">
    <property type="entry name" value="PROTEIN_KINASE_ATP"/>
    <property type="match status" value="1"/>
</dbReference>
<keyword evidence="10" id="KW-1133">Transmembrane helix</keyword>
<feature type="transmembrane region" description="Helical" evidence="10">
    <location>
        <begin position="355"/>
        <end position="375"/>
    </location>
</feature>
<dbReference type="GO" id="GO:0004674">
    <property type="term" value="F:protein serine/threonine kinase activity"/>
    <property type="evidence" value="ECO:0007669"/>
    <property type="project" value="UniProtKB-KW"/>
</dbReference>
<dbReference type="PROSITE" id="PS00108">
    <property type="entry name" value="PROTEIN_KINASE_ST"/>
    <property type="match status" value="1"/>
</dbReference>
<dbReference type="Proteomes" id="UP000598633">
    <property type="component" value="Unassembled WGS sequence"/>
</dbReference>
<dbReference type="SMART" id="SM00220">
    <property type="entry name" value="S_TKc"/>
    <property type="match status" value="1"/>
</dbReference>
<dbReference type="CDD" id="cd14014">
    <property type="entry name" value="STKc_PknB_like"/>
    <property type="match status" value="1"/>
</dbReference>
<evidence type="ECO:0000259" key="11">
    <source>
        <dbReference type="PROSITE" id="PS50011"/>
    </source>
</evidence>
<feature type="coiled-coil region" evidence="8">
    <location>
        <begin position="391"/>
        <end position="441"/>
    </location>
</feature>
<evidence type="ECO:0000256" key="5">
    <source>
        <dbReference type="ARBA" id="ARBA00022777"/>
    </source>
</evidence>
<name>A0A8J6XVZ5_9BACT</name>
<keyword evidence="8" id="KW-0175">Coiled coil</keyword>
<evidence type="ECO:0000256" key="4">
    <source>
        <dbReference type="ARBA" id="ARBA00022741"/>
    </source>
</evidence>
<evidence type="ECO:0000256" key="1">
    <source>
        <dbReference type="ARBA" id="ARBA00012513"/>
    </source>
</evidence>
<evidence type="ECO:0000256" key="9">
    <source>
        <dbReference type="SAM" id="MobiDB-lite"/>
    </source>
</evidence>
<dbReference type="PANTHER" id="PTHR43289">
    <property type="entry name" value="MITOGEN-ACTIVATED PROTEIN KINASE KINASE KINASE 20-RELATED"/>
    <property type="match status" value="1"/>
</dbReference>